<gene>
    <name evidence="1" type="ORF">CHM34_08105</name>
</gene>
<reference evidence="1 2" key="1">
    <citation type="submission" date="2017-07" db="EMBL/GenBank/DDBJ databases">
        <title>The genome sequence of Paludifilum halophilum highlights mechanisms for microbial adaptation to high salt environemnts.</title>
        <authorList>
            <person name="Belbahri L."/>
        </authorList>
    </citation>
    <scope>NUCLEOTIDE SEQUENCE [LARGE SCALE GENOMIC DNA]</scope>
    <source>
        <strain evidence="1 2">DSM 102817</strain>
    </source>
</reference>
<evidence type="ECO:0008006" key="3">
    <source>
        <dbReference type="Google" id="ProtNLM"/>
    </source>
</evidence>
<name>A0A235B883_9BACL</name>
<evidence type="ECO:0000313" key="2">
    <source>
        <dbReference type="Proteomes" id="UP000215459"/>
    </source>
</evidence>
<dbReference type="SUPFAM" id="SSF103032">
    <property type="entry name" value="Hypothetical protein YwqG"/>
    <property type="match status" value="1"/>
</dbReference>
<comment type="caution">
    <text evidence="1">The sequence shown here is derived from an EMBL/GenBank/DDBJ whole genome shotgun (WGS) entry which is preliminary data.</text>
</comment>
<organism evidence="1 2">
    <name type="scientific">Paludifilum halophilum</name>
    <dbReference type="NCBI Taxonomy" id="1642702"/>
    <lineage>
        <taxon>Bacteria</taxon>
        <taxon>Bacillati</taxon>
        <taxon>Bacillota</taxon>
        <taxon>Bacilli</taxon>
        <taxon>Bacillales</taxon>
        <taxon>Thermoactinomycetaceae</taxon>
        <taxon>Paludifilum</taxon>
    </lineage>
</organism>
<dbReference type="Proteomes" id="UP000215459">
    <property type="component" value="Unassembled WGS sequence"/>
</dbReference>
<keyword evidence="2" id="KW-1185">Reference proteome</keyword>
<sequence length="286" mass="33074">MFATVFLGKGIITVDRMRRNRLMKKLPIENQIKKLLKDNDLSDMEEDILETLIPCIAITPVEADDLPVGTSKFGGFPDLPEGEEFPRWKGRPLSFIAQYNLAELKQTGFSSPLPDQGMLYFFCGTAMDIPVWEEKGEPGGWSVFYIDTEPSRLRPVPFPEDLPREGFFEERKMKLSVEKTLPEVEFIEGMDDVYFDLMDQLYQLEERESGYHQAFGDPFQMEGDVFKECKANSGNPSDDWVLLLQVDSDEEMGMIWGDLGMLYFCIAREDLRKKRFDRSWLVMQSH</sequence>
<dbReference type="InterPro" id="IPR035948">
    <property type="entry name" value="YwqG-like_sf"/>
</dbReference>
<proteinExistence type="predicted"/>
<dbReference type="EMBL" id="NOWF01000004">
    <property type="protein sequence ID" value="OYD08067.1"/>
    <property type="molecule type" value="Genomic_DNA"/>
</dbReference>
<dbReference type="InterPro" id="IPR015315">
    <property type="entry name" value="DUF1963"/>
</dbReference>
<dbReference type="Gene3D" id="2.30.320.10">
    <property type="entry name" value="YwqG-like"/>
    <property type="match status" value="1"/>
</dbReference>
<accession>A0A235B883</accession>
<dbReference type="PANTHER" id="PTHR36436:SF6">
    <property type="entry name" value="SLL5081 PROTEIN"/>
    <property type="match status" value="1"/>
</dbReference>
<protein>
    <recommendedName>
        <fullName evidence="3">Cytoplasmic protein</fullName>
    </recommendedName>
</protein>
<dbReference type="AlphaFoldDB" id="A0A235B883"/>
<evidence type="ECO:0000313" key="1">
    <source>
        <dbReference type="EMBL" id="OYD08067.1"/>
    </source>
</evidence>
<dbReference type="Pfam" id="PF09234">
    <property type="entry name" value="DUF1963"/>
    <property type="match status" value="1"/>
</dbReference>
<dbReference type="PANTHER" id="PTHR36436">
    <property type="entry name" value="SLL5081 PROTEIN"/>
    <property type="match status" value="1"/>
</dbReference>